<dbReference type="EMBL" id="LNYN01000014">
    <property type="protein sequence ID" value="KTD35419.1"/>
    <property type="molecule type" value="Genomic_DNA"/>
</dbReference>
<proteinExistence type="predicted"/>
<sequence length="1267" mass="142864">MATFKYTSKVANACTRKRDAKYLLFSFDFLEHVGLISVPHTAKDRNLMALLKHPASDHLELTLELLSNSSLLTGALKQENFNRIISHSNLEQVNTVIMFLLSDKSMGANSEQEYFDCVVNHNNLLEVTRVLAKRNTLAVKNRLVYTKLLLGAISPEQAIRALAILEMYGLTNSSWLSRIIKVLLSHRHPVDFINSFLSLLRGKLLDSTSAESYFQSIALHEKPLLIANVIRILDGIGILMMPETYRLLTRHPNIEELVNALQDPKVMHYLYQTSGQDVLEMLLKHSSPLLIVAIIQHLDEELLTNYHAKTNIKVITRFKNPVLLKQMLVALKSANLPKNPDCSQACFDVITQHEYPKEMIDLISYLNISGLLQSLPSSNIRALDRNTNPWVVIHIFNKLLQLGFIPEQEKQKYFDLIIKYPDPDFILNTINLMNDIGLLSNGRGRENFDAIMNCIKAKEVVEALWRLRTSHVLLASETQKQFDALLIDENPIRYALLYIESEQVMIVPLSFNFLKIPENLQIIDDLYWNGALSHESSEDSDAHAEHDMFNGTQESIKDILGESSQSPLFEMNKVQNRRAVLKHKNATALAAAVDFLYQHGLLNQDNFNRLIKHKQIDVLVKGLSTLNNAHLMSSDWGQKLFKQVAAHESPWHAAVALWEFSQFGLLTGTNVDAHIRTIGGLNPSDLRLLGDAVELLHHDDLLDDAALRLLSSSSNRYDLAQALVILNNHGLLAGYAAKANIQTVVSSLFPKEMASALGILHQRGILKGIKAPTLRHKLSKHKSPYDLAIAWCKLEEYDLLTAENIELVNAHNNSLAAASTLGTVYSVSAATDKADHFLKKAIRTKQNPAVITEAMRVFSDNGLSNEFSATLYQNAVLNHPDPVSLAKAFFAFLQSKPINELFQLQYLNAISTHPNPLFAATLLLLPCLAGHEAQKHRHLKQINEQNNTLGAQTILNALDSVHLLSAEFLEHHFGLILKCKDADHLSVMITMLGKVQLFSSDNGRRNIVLLFQHENPLILFQALDRLNQLGLLTCENAEEILISRCPQLLSQALTDLHKAGLLNEHNRNILVKHSQPLDASRVLIHLSNFGLLSLKMASSFEDAIAGHAALETVADNLARYDTEELNTNRMPNERYSLIIDLKKYIARTEFYQEGRPGTIDFEQGFLFFTKSRGANRQANYLLACHLLKVLLFFPEISVGNLYENVYAYRAEIIIENNIQHHSDRTIHSNGLNAIIEKLRHLALQEISELNPLQTDIGVDFWMKKRYV</sequence>
<dbReference type="AlphaFoldDB" id="A0A378JTR0"/>
<evidence type="ECO:0000313" key="1">
    <source>
        <dbReference type="EMBL" id="KTD35419.1"/>
    </source>
</evidence>
<keyword evidence="3" id="KW-1185">Reference proteome</keyword>
<gene>
    <name evidence="1" type="ORF">Lmor_0866</name>
    <name evidence="2" type="ORF">NCTC12239_00922</name>
</gene>
<dbReference type="Proteomes" id="UP000054985">
    <property type="component" value="Unassembled WGS sequence"/>
</dbReference>
<accession>A0A378JTR0</accession>
<organism evidence="2 4">
    <name type="scientific">Legionella moravica</name>
    <dbReference type="NCBI Taxonomy" id="39962"/>
    <lineage>
        <taxon>Bacteria</taxon>
        <taxon>Pseudomonadati</taxon>
        <taxon>Pseudomonadota</taxon>
        <taxon>Gammaproteobacteria</taxon>
        <taxon>Legionellales</taxon>
        <taxon>Legionellaceae</taxon>
        <taxon>Legionella</taxon>
    </lineage>
</organism>
<dbReference type="OrthoDB" id="5645394at2"/>
<dbReference type="Proteomes" id="UP000254040">
    <property type="component" value="Unassembled WGS sequence"/>
</dbReference>
<evidence type="ECO:0000313" key="2">
    <source>
        <dbReference type="EMBL" id="STX62004.1"/>
    </source>
</evidence>
<name>A0A378JTR0_9GAMM</name>
<reference evidence="1 3" key="1">
    <citation type="submission" date="2015-11" db="EMBL/GenBank/DDBJ databases">
        <title>Genomic analysis of 38 Legionella species identifies large and diverse effector repertoires.</title>
        <authorList>
            <person name="Burstein D."/>
            <person name="Amaro F."/>
            <person name="Zusman T."/>
            <person name="Lifshitz Z."/>
            <person name="Cohen O."/>
            <person name="Gilbert J.A."/>
            <person name="Pupko T."/>
            <person name="Shuman H.A."/>
            <person name="Segal G."/>
        </authorList>
    </citation>
    <scope>NUCLEOTIDE SEQUENCE [LARGE SCALE GENOMIC DNA]</scope>
    <source>
        <strain evidence="1 3">ATCC 43877</strain>
    </source>
</reference>
<evidence type="ECO:0000313" key="4">
    <source>
        <dbReference type="Proteomes" id="UP000254040"/>
    </source>
</evidence>
<protein>
    <submittedName>
        <fullName evidence="2">Uncharacterized protein</fullName>
    </submittedName>
</protein>
<dbReference type="RefSeq" id="WP_028383554.1">
    <property type="nucleotide sequence ID" value="NZ_CAAAJG010000002.1"/>
</dbReference>
<dbReference type="EMBL" id="UGOG01000001">
    <property type="protein sequence ID" value="STX62004.1"/>
    <property type="molecule type" value="Genomic_DNA"/>
</dbReference>
<reference evidence="2 4" key="2">
    <citation type="submission" date="2018-06" db="EMBL/GenBank/DDBJ databases">
        <authorList>
            <consortium name="Pathogen Informatics"/>
            <person name="Doyle S."/>
        </authorList>
    </citation>
    <scope>NUCLEOTIDE SEQUENCE [LARGE SCALE GENOMIC DNA]</scope>
    <source>
        <strain evidence="2 4">NCTC12239</strain>
    </source>
</reference>
<evidence type="ECO:0000313" key="3">
    <source>
        <dbReference type="Proteomes" id="UP000054985"/>
    </source>
</evidence>